<organism evidence="1 2">
    <name type="scientific">Streptomyces pratensis (strain ATCC 33331 / IAF-45CD)</name>
    <dbReference type="NCBI Taxonomy" id="591167"/>
    <lineage>
        <taxon>Bacteria</taxon>
        <taxon>Bacillati</taxon>
        <taxon>Actinomycetota</taxon>
        <taxon>Actinomycetes</taxon>
        <taxon>Kitasatosporales</taxon>
        <taxon>Streptomycetaceae</taxon>
        <taxon>Streptomyces</taxon>
    </lineage>
</organism>
<name>A0A8D3WCD9_STRFA</name>
<protein>
    <submittedName>
        <fullName evidence="1">Uncharacterized protein</fullName>
    </submittedName>
</protein>
<evidence type="ECO:0000313" key="2">
    <source>
        <dbReference type="Proteomes" id="UP000002066"/>
    </source>
</evidence>
<dbReference type="EMBL" id="CP002475">
    <property type="protein sequence ID" value="ADW01537.1"/>
    <property type="molecule type" value="Genomic_DNA"/>
</dbReference>
<dbReference type="KEGG" id="sfa:Sfla_0068"/>
<reference evidence="1 2" key="1">
    <citation type="submission" date="2011-01" db="EMBL/GenBank/DDBJ databases">
        <title>Complete sequence of chromosome of Streptomyces flavogriseus ATCC 33331.</title>
        <authorList>
            <consortium name="US DOE Joint Genome Institute"/>
            <person name="Lucas S."/>
            <person name="Copeland A."/>
            <person name="Lapidus A."/>
            <person name="Cheng J.-F."/>
            <person name="Goodwin L."/>
            <person name="Pitluck S."/>
            <person name="Davenport K."/>
            <person name="Detter J.C."/>
            <person name="Han C."/>
            <person name="Tapia R."/>
            <person name="Land M."/>
            <person name="Hauser L."/>
            <person name="Kyrpides N."/>
            <person name="Ivanova N."/>
            <person name="Ovchinnikova G."/>
            <person name="Pagani I."/>
            <person name="Brumm P."/>
            <person name="Mead D."/>
            <person name="Woyke T."/>
        </authorList>
    </citation>
    <scope>NUCLEOTIDE SEQUENCE [LARGE SCALE GENOMIC DNA]</scope>
    <source>
        <strain evidence="2">ATCC 33331 / IAF-45CD</strain>
    </source>
</reference>
<dbReference type="AlphaFoldDB" id="A0A8D3WCD9"/>
<sequence>MLTRRVRNRWIACSKAEDREILCTDIKPAEDALPGLVKKR</sequence>
<accession>A0A8D3WCD9</accession>
<gene>
    <name evidence="1" type="ordered locus">Sfla_0068</name>
</gene>
<evidence type="ECO:0000313" key="1">
    <source>
        <dbReference type="EMBL" id="ADW01537.1"/>
    </source>
</evidence>
<proteinExistence type="predicted"/>
<dbReference type="Proteomes" id="UP000002066">
    <property type="component" value="Chromosome"/>
</dbReference>